<comment type="caution">
    <text evidence="5">The sequence shown here is derived from an EMBL/GenBank/DDBJ whole genome shotgun (WGS) entry which is preliminary data.</text>
</comment>
<dbReference type="Proteomes" id="UP000543030">
    <property type="component" value="Unassembled WGS sequence"/>
</dbReference>
<dbReference type="InterPro" id="IPR023753">
    <property type="entry name" value="FAD/NAD-binding_dom"/>
</dbReference>
<name>A0A840RM85_9NEIS</name>
<dbReference type="PANTHER" id="PTHR48105">
    <property type="entry name" value="THIOREDOXIN REDUCTASE 1-RELATED-RELATED"/>
    <property type="match status" value="1"/>
</dbReference>
<evidence type="ECO:0000259" key="4">
    <source>
        <dbReference type="Pfam" id="PF07992"/>
    </source>
</evidence>
<evidence type="ECO:0000256" key="1">
    <source>
        <dbReference type="ARBA" id="ARBA00022630"/>
    </source>
</evidence>
<dbReference type="PRINTS" id="PR00469">
    <property type="entry name" value="PNDRDTASEII"/>
</dbReference>
<keyword evidence="3" id="KW-0812">Transmembrane</keyword>
<gene>
    <name evidence="5" type="ORF">HNQ50_003965</name>
</gene>
<dbReference type="RefSeq" id="WP_184102864.1">
    <property type="nucleotide sequence ID" value="NZ_JACHHN010000010.1"/>
</dbReference>
<dbReference type="PRINTS" id="PR00368">
    <property type="entry name" value="FADPNR"/>
</dbReference>
<reference evidence="5 6" key="1">
    <citation type="submission" date="2020-08" db="EMBL/GenBank/DDBJ databases">
        <title>Genomic Encyclopedia of Type Strains, Phase IV (KMG-IV): sequencing the most valuable type-strain genomes for metagenomic binning, comparative biology and taxonomic classification.</title>
        <authorList>
            <person name="Goeker M."/>
        </authorList>
    </citation>
    <scope>NUCLEOTIDE SEQUENCE [LARGE SCALE GENOMIC DNA]</scope>
    <source>
        <strain evidence="5 6">DSM 18233</strain>
    </source>
</reference>
<sequence>MDHDVIIIGGSFAGLSAAIYLARARRKVCVLDTGLPRNRFAPQSHGFFAQDGNAPEAMLATARLQVAAYPTVELIQGKAETVTPTNQGFSVTLADGQSLQASKLILAFGLRDELPAIPGLAERWGKSVLHCPYCHGFEFSGQQLGVLAVSPLSVHQAMLIAEWGPTTLFLNGQPVPDAEMQKELTARGVQIETTPVTQLTGAGAQLGALVLADGREVITDALYIGVRSHLNSPIAAQLGCQMEDTWFGQIIKTDEFKMTSVPGVYAAGDIARGMHSATWASADGVTAGTAAHRELVFPQGISITR</sequence>
<keyword evidence="6" id="KW-1185">Reference proteome</keyword>
<evidence type="ECO:0000256" key="2">
    <source>
        <dbReference type="ARBA" id="ARBA00023002"/>
    </source>
</evidence>
<dbReference type="Gene3D" id="3.50.50.60">
    <property type="entry name" value="FAD/NAD(P)-binding domain"/>
    <property type="match status" value="2"/>
</dbReference>
<dbReference type="EMBL" id="JACHHN010000010">
    <property type="protein sequence ID" value="MBB5193211.1"/>
    <property type="molecule type" value="Genomic_DNA"/>
</dbReference>
<keyword evidence="3" id="KW-1133">Transmembrane helix</keyword>
<dbReference type="Pfam" id="PF07992">
    <property type="entry name" value="Pyr_redox_2"/>
    <property type="match status" value="1"/>
</dbReference>
<dbReference type="GO" id="GO:0016491">
    <property type="term" value="F:oxidoreductase activity"/>
    <property type="evidence" value="ECO:0007669"/>
    <property type="project" value="UniProtKB-KW"/>
</dbReference>
<keyword evidence="1" id="KW-0285">Flavoprotein</keyword>
<feature type="transmembrane region" description="Helical" evidence="3">
    <location>
        <begin position="6"/>
        <end position="22"/>
    </location>
</feature>
<organism evidence="5 6">
    <name type="scientific">Silvimonas terrae</name>
    <dbReference type="NCBI Taxonomy" id="300266"/>
    <lineage>
        <taxon>Bacteria</taxon>
        <taxon>Pseudomonadati</taxon>
        <taxon>Pseudomonadota</taxon>
        <taxon>Betaproteobacteria</taxon>
        <taxon>Neisseriales</taxon>
        <taxon>Chitinibacteraceae</taxon>
        <taxon>Silvimonas</taxon>
    </lineage>
</organism>
<accession>A0A840RM85</accession>
<proteinExistence type="predicted"/>
<evidence type="ECO:0000313" key="6">
    <source>
        <dbReference type="Proteomes" id="UP000543030"/>
    </source>
</evidence>
<keyword evidence="2" id="KW-0560">Oxidoreductase</keyword>
<keyword evidence="3" id="KW-0472">Membrane</keyword>
<dbReference type="AlphaFoldDB" id="A0A840RM85"/>
<evidence type="ECO:0000313" key="5">
    <source>
        <dbReference type="EMBL" id="MBB5193211.1"/>
    </source>
</evidence>
<dbReference type="InterPro" id="IPR050097">
    <property type="entry name" value="Ferredoxin-NADP_redctase_2"/>
</dbReference>
<evidence type="ECO:0000256" key="3">
    <source>
        <dbReference type="SAM" id="Phobius"/>
    </source>
</evidence>
<protein>
    <submittedName>
        <fullName evidence="5">Thioredoxin reductase</fullName>
    </submittedName>
</protein>
<feature type="domain" description="FAD/NAD(P)-binding" evidence="4">
    <location>
        <begin position="3"/>
        <end position="284"/>
    </location>
</feature>
<dbReference type="SUPFAM" id="SSF51905">
    <property type="entry name" value="FAD/NAD(P)-binding domain"/>
    <property type="match status" value="1"/>
</dbReference>
<dbReference type="InterPro" id="IPR036188">
    <property type="entry name" value="FAD/NAD-bd_sf"/>
</dbReference>